<feature type="region of interest" description="Disordered" evidence="1">
    <location>
        <begin position="17"/>
        <end position="45"/>
    </location>
</feature>
<reference evidence="2 3" key="1">
    <citation type="submission" date="2023-02" db="EMBL/GenBank/DDBJ databases">
        <title>LHISI_Scaffold_Assembly.</title>
        <authorList>
            <person name="Stuart O.P."/>
            <person name="Cleave R."/>
            <person name="Magrath M.J.L."/>
            <person name="Mikheyev A.S."/>
        </authorList>
    </citation>
    <scope>NUCLEOTIDE SEQUENCE [LARGE SCALE GENOMIC DNA]</scope>
    <source>
        <strain evidence="2">Daus_M_001</strain>
        <tissue evidence="2">Leg muscle</tissue>
    </source>
</reference>
<name>A0ABQ9GNI3_9NEOP</name>
<proteinExistence type="predicted"/>
<accession>A0ABQ9GNI3</accession>
<comment type="caution">
    <text evidence="2">The sequence shown here is derived from an EMBL/GenBank/DDBJ whole genome shotgun (WGS) entry which is preliminary data.</text>
</comment>
<protein>
    <submittedName>
        <fullName evidence="2">Uncharacterized protein</fullName>
    </submittedName>
</protein>
<dbReference type="EMBL" id="JARBHB010000010">
    <property type="protein sequence ID" value="KAJ8873600.1"/>
    <property type="molecule type" value="Genomic_DNA"/>
</dbReference>
<sequence length="1067" mass="117914">MSRLEMIRPAALLGPKERALSTESSGRQILERSGEGAQSHPRGGFWTCPRTKLKSVSKLRSQDMRTRTLPDADRDTMRGSSRRMTLTFANGGITSWCYLFAPSPSPSAPERYAVIGCVTPPFPPPSLHQLGEVCCDWLLGYPSPSPPPLRGVLEVVIDPIAGYGCPIPLCRDACLLAWFPSRVGVRCSPRDAISTPTLPRTCGPTPGSYGIRKVLPCKSAIGSEACRVGLINCDPVAKPFLFPAVGNMIRWPRPNGKVTRACSYRAEPRVTSQQEGVFIGWRRAPQANEELACSQQARLARETSPQSTPEYRTETIRLTLSVKTCIYVQAVHDILPTKMLSYHHTIMFPYRRIGERRIVVNRFELTDDERVQRMAVRPVLAEKTVFNAVTRRLFVRSQRDRSISFFWCVELHCYADWLARVSAVCCCLFTSGYHLVTAFADLICAVQDHDGNTARLARRSDEPLGVRVSVARIAPWLLDLVRAGSLSSLTMHCVRWSDINRALEAVNWSLTRLRLAILKDVLTGVVFTRYREVGSTQARLDDRSSPGVEPWTARLAALATAMTSRAAFWWGRNKMAESRPRSRHLYLADTIPLAVCHNYRRHGRLASNSRFDLATLSQVMLTAQRSTAPDYTTLRSVGSPSAGGPALPTCALVGQAGLPTWQPGRALSTSPRSAIHAAHARLDKSRCATCGDASRFENVTADSNPEGLDLRPVAHQPTASWEVGISEEKYRFSKVDASFSLGLRGSLQEFRGSSTGEMCCIERCYPPSTHCSGSEGGSMTWAEEQPVTRYSPLSSSLCRAVLPGLIFKTFVVNFIRKRGYGDLAISLLASHQGDPGSMPGRITLDYRMLRIVSEDAVGLRFFSGISRFPPPFHSDAAQYSPQSPSSAPKTSLLIASVDKTINQEICRQMGRRGNTGAGSFSGIAPTFFFYFAVPPSILRKFRDPEFDVRDQQASMRAEQTGRIASGQSVAVLHWQFLYFDLDQENQLTCNTVSEIRLDFTSCGNRSFFRNSAMFSSDACFDDVSPSRSHRGRGSCKGDFGPRRKCLVASTGTALANSWKAVAVATWF</sequence>
<evidence type="ECO:0000313" key="3">
    <source>
        <dbReference type="Proteomes" id="UP001159363"/>
    </source>
</evidence>
<evidence type="ECO:0000256" key="1">
    <source>
        <dbReference type="SAM" id="MobiDB-lite"/>
    </source>
</evidence>
<gene>
    <name evidence="2" type="ORF">PR048_024418</name>
</gene>
<evidence type="ECO:0000313" key="2">
    <source>
        <dbReference type="EMBL" id="KAJ8873600.1"/>
    </source>
</evidence>
<organism evidence="2 3">
    <name type="scientific">Dryococelus australis</name>
    <dbReference type="NCBI Taxonomy" id="614101"/>
    <lineage>
        <taxon>Eukaryota</taxon>
        <taxon>Metazoa</taxon>
        <taxon>Ecdysozoa</taxon>
        <taxon>Arthropoda</taxon>
        <taxon>Hexapoda</taxon>
        <taxon>Insecta</taxon>
        <taxon>Pterygota</taxon>
        <taxon>Neoptera</taxon>
        <taxon>Polyneoptera</taxon>
        <taxon>Phasmatodea</taxon>
        <taxon>Verophasmatodea</taxon>
        <taxon>Anareolatae</taxon>
        <taxon>Phasmatidae</taxon>
        <taxon>Eurycanthinae</taxon>
        <taxon>Dryococelus</taxon>
    </lineage>
</organism>
<dbReference type="Proteomes" id="UP001159363">
    <property type="component" value="Chromosome 9"/>
</dbReference>
<keyword evidence="3" id="KW-1185">Reference proteome</keyword>